<gene>
    <name evidence="2" type="ORF">Syun_005606</name>
</gene>
<evidence type="ECO:0000256" key="1">
    <source>
        <dbReference type="SAM" id="Coils"/>
    </source>
</evidence>
<organism evidence="2 3">
    <name type="scientific">Stephania yunnanensis</name>
    <dbReference type="NCBI Taxonomy" id="152371"/>
    <lineage>
        <taxon>Eukaryota</taxon>
        <taxon>Viridiplantae</taxon>
        <taxon>Streptophyta</taxon>
        <taxon>Embryophyta</taxon>
        <taxon>Tracheophyta</taxon>
        <taxon>Spermatophyta</taxon>
        <taxon>Magnoliopsida</taxon>
        <taxon>Ranunculales</taxon>
        <taxon>Menispermaceae</taxon>
        <taxon>Menispermoideae</taxon>
        <taxon>Cissampelideae</taxon>
        <taxon>Stephania</taxon>
    </lineage>
</organism>
<accession>A0AAP0L8R6</accession>
<dbReference type="AlphaFoldDB" id="A0AAP0L8R6"/>
<dbReference type="PANTHER" id="PTHR33735:SF14">
    <property type="entry name" value="PHAGE CAPSID SCAFFOLDING PROTEIN (GPO) SERINE PEPTIDASE"/>
    <property type="match status" value="1"/>
</dbReference>
<evidence type="ECO:0000313" key="2">
    <source>
        <dbReference type="EMBL" id="KAK9164704.1"/>
    </source>
</evidence>
<reference evidence="2 3" key="1">
    <citation type="submission" date="2024-01" db="EMBL/GenBank/DDBJ databases">
        <title>Genome assemblies of Stephania.</title>
        <authorList>
            <person name="Yang L."/>
        </authorList>
    </citation>
    <scope>NUCLEOTIDE SEQUENCE [LARGE SCALE GENOMIC DNA]</scope>
    <source>
        <strain evidence="2">YNDBR</strain>
        <tissue evidence="2">Leaf</tissue>
    </source>
</reference>
<keyword evidence="1" id="KW-0175">Coiled coil</keyword>
<dbReference type="PANTHER" id="PTHR33735">
    <property type="entry name" value="EXPRESSED PROTEIN"/>
    <property type="match status" value="1"/>
</dbReference>
<evidence type="ECO:0000313" key="3">
    <source>
        <dbReference type="Proteomes" id="UP001420932"/>
    </source>
</evidence>
<feature type="coiled-coil region" evidence="1">
    <location>
        <begin position="167"/>
        <end position="214"/>
    </location>
</feature>
<protein>
    <submittedName>
        <fullName evidence="2">Uncharacterized protein</fullName>
    </submittedName>
</protein>
<sequence length="229" mass="25029">MACDAKASNIIIGYKRHSPFNLHQHLKMTFMGNHQDLSFRVHRTVEYCTKSNRSASNNETDVTTASSGLLSNCWAGSTVHGSSACLGPLSNSGSYQPLSLVNVNGLEVDKVIGTIDLVTELVEKVAEMVEKAANRLAESLPEGGKLQKAVLVVGKIAKIIREDAHAADEIIHKIEDVENNIEREIKAITKAMGNQDHKREIKQLAAEVIELEETTKIIEALTSDDEQAN</sequence>
<dbReference type="Proteomes" id="UP001420932">
    <property type="component" value="Unassembled WGS sequence"/>
</dbReference>
<comment type="caution">
    <text evidence="2">The sequence shown here is derived from an EMBL/GenBank/DDBJ whole genome shotgun (WGS) entry which is preliminary data.</text>
</comment>
<name>A0AAP0L8R6_9MAGN</name>
<dbReference type="EMBL" id="JBBNAF010000002">
    <property type="protein sequence ID" value="KAK9164704.1"/>
    <property type="molecule type" value="Genomic_DNA"/>
</dbReference>
<keyword evidence="3" id="KW-1185">Reference proteome</keyword>
<proteinExistence type="predicted"/>